<dbReference type="InterPro" id="IPR004038">
    <property type="entry name" value="Ribosomal_eL8/eL30/eS12/Gad45"/>
</dbReference>
<protein>
    <recommendedName>
        <fullName evidence="1">Ribosomal protein eL8/eL30/eS12/Gadd45 domain-containing protein</fullName>
    </recommendedName>
</protein>
<dbReference type="AlphaFoldDB" id="A0A645F0X6"/>
<organism evidence="2">
    <name type="scientific">bioreactor metagenome</name>
    <dbReference type="NCBI Taxonomy" id="1076179"/>
    <lineage>
        <taxon>unclassified sequences</taxon>
        <taxon>metagenomes</taxon>
        <taxon>ecological metagenomes</taxon>
    </lineage>
</organism>
<dbReference type="EMBL" id="VSSQ01053940">
    <property type="protein sequence ID" value="MPN07931.1"/>
    <property type="molecule type" value="Genomic_DNA"/>
</dbReference>
<evidence type="ECO:0000259" key="1">
    <source>
        <dbReference type="Pfam" id="PF01248"/>
    </source>
</evidence>
<dbReference type="Gene3D" id="3.30.1330.30">
    <property type="match status" value="1"/>
</dbReference>
<dbReference type="SUPFAM" id="SSF55315">
    <property type="entry name" value="L30e-like"/>
    <property type="match status" value="1"/>
</dbReference>
<accession>A0A645F0X6</accession>
<gene>
    <name evidence="2" type="ORF">SDC9_155204</name>
</gene>
<dbReference type="InterPro" id="IPR029064">
    <property type="entry name" value="Ribosomal_eL30-like_sf"/>
</dbReference>
<name>A0A645F0X6_9ZZZZ</name>
<dbReference type="Pfam" id="PF01248">
    <property type="entry name" value="Ribosomal_L7Ae"/>
    <property type="match status" value="1"/>
</dbReference>
<feature type="domain" description="Ribosomal protein eL8/eL30/eS12/Gadd45" evidence="1">
    <location>
        <begin position="3"/>
        <end position="88"/>
    </location>
</feature>
<proteinExistence type="predicted"/>
<evidence type="ECO:0000313" key="2">
    <source>
        <dbReference type="EMBL" id="MPN07931.1"/>
    </source>
</evidence>
<reference evidence="2" key="1">
    <citation type="submission" date="2019-08" db="EMBL/GenBank/DDBJ databases">
        <authorList>
            <person name="Kucharzyk K."/>
            <person name="Murdoch R.W."/>
            <person name="Higgins S."/>
            <person name="Loffler F."/>
        </authorList>
    </citation>
    <scope>NUCLEOTIDE SEQUENCE</scope>
</reference>
<sequence length="115" mass="11949">MDKLLSALSLCRKAGALVMGFDAVAQSAKDGKARVVLLAADLAPGSHKKAVRFCEAAGMNAQMLPLTQQQLLAIVPKKTGVFAVTDKGLAQLVQRQIDAAGPKGQDAALSPNTNH</sequence>
<comment type="caution">
    <text evidence="2">The sequence shown here is derived from an EMBL/GenBank/DDBJ whole genome shotgun (WGS) entry which is preliminary data.</text>
</comment>